<dbReference type="InterPro" id="IPR000209">
    <property type="entry name" value="Peptidase_S8/S53_dom"/>
</dbReference>
<keyword evidence="2" id="KW-0732">Signal</keyword>
<evidence type="ECO:0000256" key="2">
    <source>
        <dbReference type="ARBA" id="ARBA00022729"/>
    </source>
</evidence>
<evidence type="ECO:0000313" key="4">
    <source>
        <dbReference type="EMBL" id="KAL2481969.1"/>
    </source>
</evidence>
<dbReference type="Proteomes" id="UP001604336">
    <property type="component" value="Unassembled WGS sequence"/>
</dbReference>
<accession>A0ABD1R0I0</accession>
<evidence type="ECO:0000256" key="1">
    <source>
        <dbReference type="ARBA" id="ARBA00011073"/>
    </source>
</evidence>
<name>A0ABD1R0I0_9LAMI</name>
<dbReference type="InterPro" id="IPR036852">
    <property type="entry name" value="Peptidase_S8/S53_dom_sf"/>
</dbReference>
<evidence type="ECO:0000313" key="5">
    <source>
        <dbReference type="Proteomes" id="UP001604336"/>
    </source>
</evidence>
<dbReference type="InterPro" id="IPR045051">
    <property type="entry name" value="SBT"/>
</dbReference>
<dbReference type="Gene3D" id="3.40.50.200">
    <property type="entry name" value="Peptidase S8/S53 domain"/>
    <property type="match status" value="1"/>
</dbReference>
<keyword evidence="5" id="KW-1185">Reference proteome</keyword>
<dbReference type="AlphaFoldDB" id="A0ABD1R0I0"/>
<dbReference type="PANTHER" id="PTHR10795">
    <property type="entry name" value="PROPROTEIN CONVERTASE SUBTILISIN/KEXIN"/>
    <property type="match status" value="1"/>
</dbReference>
<proteinExistence type="inferred from homology"/>
<comment type="caution">
    <text evidence="4">The sequence shown here is derived from an EMBL/GenBank/DDBJ whole genome shotgun (WGS) entry which is preliminary data.</text>
</comment>
<gene>
    <name evidence="4" type="ORF">Adt_34935</name>
</gene>
<reference evidence="5" key="1">
    <citation type="submission" date="2024-07" db="EMBL/GenBank/DDBJ databases">
        <title>Two chromosome-level genome assemblies of Korean endemic species Abeliophyllum distichum and Forsythia ovata (Oleaceae).</title>
        <authorList>
            <person name="Jang H."/>
        </authorList>
    </citation>
    <scope>NUCLEOTIDE SEQUENCE [LARGE SCALE GENOMIC DNA]</scope>
</reference>
<dbReference type="SUPFAM" id="SSF52743">
    <property type="entry name" value="Subtilisin-like"/>
    <property type="match status" value="1"/>
</dbReference>
<feature type="domain" description="Peptidase S8/S53" evidence="3">
    <location>
        <begin position="4"/>
        <end position="37"/>
    </location>
</feature>
<dbReference type="EMBL" id="JBFOLK010000010">
    <property type="protein sequence ID" value="KAL2481969.1"/>
    <property type="molecule type" value="Genomic_DNA"/>
</dbReference>
<evidence type="ECO:0000259" key="3">
    <source>
        <dbReference type="Pfam" id="PF00082"/>
    </source>
</evidence>
<protein>
    <submittedName>
        <fullName evidence="4">Subtilisin-like protease SBT2.5</fullName>
    </submittedName>
</protein>
<dbReference type="Pfam" id="PF00082">
    <property type="entry name" value="Peptidase_S8"/>
    <property type="match status" value="1"/>
</dbReference>
<organism evidence="4 5">
    <name type="scientific">Abeliophyllum distichum</name>
    <dbReference type="NCBI Taxonomy" id="126358"/>
    <lineage>
        <taxon>Eukaryota</taxon>
        <taxon>Viridiplantae</taxon>
        <taxon>Streptophyta</taxon>
        <taxon>Embryophyta</taxon>
        <taxon>Tracheophyta</taxon>
        <taxon>Spermatophyta</taxon>
        <taxon>Magnoliopsida</taxon>
        <taxon>eudicotyledons</taxon>
        <taxon>Gunneridae</taxon>
        <taxon>Pentapetalae</taxon>
        <taxon>asterids</taxon>
        <taxon>lamiids</taxon>
        <taxon>Lamiales</taxon>
        <taxon>Oleaceae</taxon>
        <taxon>Forsythieae</taxon>
        <taxon>Abeliophyllum</taxon>
    </lineage>
</organism>
<comment type="similarity">
    <text evidence="1">Belongs to the peptidase S8 family.</text>
</comment>
<sequence>MLSHIAGIDALVKQKHPHWSPAAIKSALMTTSTTLDRAKRLLQGQQYSESGTMSLVRAMPFDFGSSHVNPKELLWILDSSLMQPKVWEVVAGGGGGFRRSCKRLSSEVDEICGGGKLIERKYD</sequence>